<dbReference type="SUPFAM" id="SSF57845">
    <property type="entry name" value="B-box zinc-binding domain"/>
    <property type="match status" value="1"/>
</dbReference>
<feature type="region of interest" description="Disordered" evidence="2">
    <location>
        <begin position="118"/>
        <end position="147"/>
    </location>
</feature>
<keyword evidence="1" id="KW-0862">Zinc</keyword>
<dbReference type="PROSITE" id="PS50119">
    <property type="entry name" value="ZF_BBOX"/>
    <property type="match status" value="1"/>
</dbReference>
<evidence type="ECO:0000313" key="4">
    <source>
        <dbReference type="EMBL" id="CAC5383090.1"/>
    </source>
</evidence>
<feature type="domain" description="B box-type" evidence="3">
    <location>
        <begin position="70"/>
        <end position="110"/>
    </location>
</feature>
<evidence type="ECO:0000259" key="3">
    <source>
        <dbReference type="PROSITE" id="PS50119"/>
    </source>
</evidence>
<sequence length="458" mass="51963">MDSTQSMKKAQVPVVCGLCKRNSIQWKCVICSLSMCTGCNKCQKGFKNDHITVEIKSEAFEEKSVSFSAINEVECQKHSGQTWSLHCKTCKQFICIKCKELHRGHDFAEETQEIYRRPEKANENKRNRTALSKTRGQINNTAETDSAQAENVIPPELELPMMELKTKTTTEKKIEISRYFITSLKCHHCATLCSDGSLWIADSSSNVLQKIGFENDNIQVKLNIELDVFDIALFMHNNLLVSIGTTLKVVDGKTGKITDSNYNVSPLWPRGIHITEEYNPRYIIGAVLPNQASAFPTTGSVVIVKDQDGKYISEYEYDHREKTLFTYPYRIASTVNGNMHVIDRIDPNNDIGRVIVMELHTGKILQIFSGHPEINRSFKPTDILTTLSDKIIVTDSANEILHVLNNDGQFIIYFKTREIGIRRPYSLALARPGYFFIGCNSEDNRETANLYEIKYSGF</sequence>
<keyword evidence="1" id="KW-0863">Zinc-finger</keyword>
<dbReference type="Proteomes" id="UP000507470">
    <property type="component" value="Unassembled WGS sequence"/>
</dbReference>
<dbReference type="GO" id="GO:0008270">
    <property type="term" value="F:zinc ion binding"/>
    <property type="evidence" value="ECO:0007669"/>
    <property type="project" value="UniProtKB-KW"/>
</dbReference>
<dbReference type="EMBL" id="CACVKT020003331">
    <property type="protein sequence ID" value="CAC5383090.1"/>
    <property type="molecule type" value="Genomic_DNA"/>
</dbReference>
<name>A0A6J8BIT9_MYTCO</name>
<gene>
    <name evidence="4" type="ORF">MCOR_18865</name>
</gene>
<organism evidence="4 5">
    <name type="scientific">Mytilus coruscus</name>
    <name type="common">Sea mussel</name>
    <dbReference type="NCBI Taxonomy" id="42192"/>
    <lineage>
        <taxon>Eukaryota</taxon>
        <taxon>Metazoa</taxon>
        <taxon>Spiralia</taxon>
        <taxon>Lophotrochozoa</taxon>
        <taxon>Mollusca</taxon>
        <taxon>Bivalvia</taxon>
        <taxon>Autobranchia</taxon>
        <taxon>Pteriomorphia</taxon>
        <taxon>Mytilida</taxon>
        <taxon>Mytiloidea</taxon>
        <taxon>Mytilidae</taxon>
        <taxon>Mytilinae</taxon>
        <taxon>Mytilus</taxon>
    </lineage>
</organism>
<dbReference type="Gene3D" id="3.30.160.60">
    <property type="entry name" value="Classic Zinc Finger"/>
    <property type="match status" value="1"/>
</dbReference>
<protein>
    <recommendedName>
        <fullName evidence="3">B box-type domain-containing protein</fullName>
    </recommendedName>
</protein>
<evidence type="ECO:0000256" key="1">
    <source>
        <dbReference type="PROSITE-ProRule" id="PRU00024"/>
    </source>
</evidence>
<dbReference type="CDD" id="cd19756">
    <property type="entry name" value="Bbox2"/>
    <property type="match status" value="1"/>
</dbReference>
<dbReference type="Gene3D" id="2.120.10.30">
    <property type="entry name" value="TolB, C-terminal domain"/>
    <property type="match status" value="1"/>
</dbReference>
<dbReference type="InterPro" id="IPR011042">
    <property type="entry name" value="6-blade_b-propeller_TolB-like"/>
</dbReference>
<dbReference type="SUPFAM" id="SSF101898">
    <property type="entry name" value="NHL repeat"/>
    <property type="match status" value="1"/>
</dbReference>
<feature type="compositionally biased region" description="Polar residues" evidence="2">
    <location>
        <begin position="129"/>
        <end position="147"/>
    </location>
</feature>
<keyword evidence="5" id="KW-1185">Reference proteome</keyword>
<dbReference type="InterPro" id="IPR000315">
    <property type="entry name" value="Znf_B-box"/>
</dbReference>
<keyword evidence="1" id="KW-0479">Metal-binding</keyword>
<evidence type="ECO:0000313" key="5">
    <source>
        <dbReference type="Proteomes" id="UP000507470"/>
    </source>
</evidence>
<reference evidence="4 5" key="1">
    <citation type="submission" date="2020-06" db="EMBL/GenBank/DDBJ databases">
        <authorList>
            <person name="Li R."/>
            <person name="Bekaert M."/>
        </authorList>
    </citation>
    <scope>NUCLEOTIDE SEQUENCE [LARGE SCALE GENOMIC DNA]</scope>
    <source>
        <strain evidence="5">wild</strain>
    </source>
</reference>
<accession>A0A6J8BIT9</accession>
<evidence type="ECO:0000256" key="2">
    <source>
        <dbReference type="SAM" id="MobiDB-lite"/>
    </source>
</evidence>
<dbReference type="AlphaFoldDB" id="A0A6J8BIT9"/>
<proteinExistence type="predicted"/>
<dbReference type="OrthoDB" id="6112405at2759"/>
<dbReference type="Pfam" id="PF00643">
    <property type="entry name" value="zf-B_box"/>
    <property type="match status" value="1"/>
</dbReference>